<evidence type="ECO:0000313" key="1">
    <source>
        <dbReference type="EMBL" id="PWU46013.1"/>
    </source>
</evidence>
<organism evidence="1 2">
    <name type="scientific">Micromonospora globispora</name>
    <dbReference type="NCBI Taxonomy" id="1450148"/>
    <lineage>
        <taxon>Bacteria</taxon>
        <taxon>Bacillati</taxon>
        <taxon>Actinomycetota</taxon>
        <taxon>Actinomycetes</taxon>
        <taxon>Micromonosporales</taxon>
        <taxon>Micromonosporaceae</taxon>
        <taxon>Micromonospora</taxon>
    </lineage>
</organism>
<evidence type="ECO:0000313" key="2">
    <source>
        <dbReference type="Proteomes" id="UP000245683"/>
    </source>
</evidence>
<name>A0A317K4C4_9ACTN</name>
<dbReference type="AlphaFoldDB" id="A0A317K4C4"/>
<gene>
    <name evidence="1" type="ORF">DLJ46_19385</name>
</gene>
<dbReference type="RefSeq" id="WP_109946056.1">
    <property type="nucleotide sequence ID" value="NZ_QGSU01001042.1"/>
</dbReference>
<proteinExistence type="predicted"/>
<dbReference type="OrthoDB" id="4453346at2"/>
<sequence>MTVTADDLDTALSSLVAALGPATDADWSVRAGPLEWDCWHTAEHIGDTMLSYAAQLVARPDGRYVRFLATADRDASAGEVLEFAETGGRILALVVRGTPAGARAFHPTGRADPEGFAAMGCAEALLHGEDIAHGLGTALDPPRPLCARVLARLFPDVAAELSDVDPWAALRWCAGRIELPGRPRRECWQWRGAPIGG</sequence>
<comment type="caution">
    <text evidence="1">The sequence shown here is derived from an EMBL/GenBank/DDBJ whole genome shotgun (WGS) entry which is preliminary data.</text>
</comment>
<keyword evidence="2" id="KW-1185">Reference proteome</keyword>
<dbReference type="InterPro" id="IPR034660">
    <property type="entry name" value="DinB/YfiT-like"/>
</dbReference>
<dbReference type="EMBL" id="QGSV01000231">
    <property type="protein sequence ID" value="PWU46013.1"/>
    <property type="molecule type" value="Genomic_DNA"/>
</dbReference>
<accession>A0A317K4C4</accession>
<protein>
    <submittedName>
        <fullName evidence="1">Uncharacterized protein</fullName>
    </submittedName>
</protein>
<dbReference type="Proteomes" id="UP000245683">
    <property type="component" value="Unassembled WGS sequence"/>
</dbReference>
<dbReference type="SUPFAM" id="SSF109854">
    <property type="entry name" value="DinB/YfiT-like putative metalloenzymes"/>
    <property type="match status" value="1"/>
</dbReference>
<reference evidence="2" key="1">
    <citation type="submission" date="2018-05" db="EMBL/GenBank/DDBJ databases">
        <title>Micromonospora globispora sp. nov. and Micromonospora rugosa sp. nov., isolated from marine sediment.</title>
        <authorList>
            <person name="Carro L."/>
            <person name="Aysel V."/>
            <person name="Cetin D."/>
            <person name="Igual J.M."/>
            <person name="Klenk H.-P."/>
            <person name="Trujillo M.E."/>
            <person name="Sahin N."/>
        </authorList>
    </citation>
    <scope>NUCLEOTIDE SEQUENCE [LARGE SCALE GENOMIC DNA]</scope>
    <source>
        <strain evidence="2">S2904</strain>
    </source>
</reference>